<dbReference type="Proteomes" id="UP000027586">
    <property type="component" value="Unassembled WGS sequence"/>
</dbReference>
<evidence type="ECO:0000313" key="2">
    <source>
        <dbReference type="Proteomes" id="UP000027586"/>
    </source>
</evidence>
<gene>
    <name evidence="1" type="ORF">LCOR_09035.1</name>
</gene>
<protein>
    <submittedName>
        <fullName evidence="1">Uncharacterized protein</fullName>
    </submittedName>
</protein>
<proteinExistence type="predicted"/>
<accession>A0A068SA84</accession>
<evidence type="ECO:0000313" key="1">
    <source>
        <dbReference type="EMBL" id="CDH58161.1"/>
    </source>
</evidence>
<name>A0A068SA84_9FUNG</name>
<keyword evidence="2" id="KW-1185">Reference proteome</keyword>
<dbReference type="AlphaFoldDB" id="A0A068SA84"/>
<organism evidence="1 2">
    <name type="scientific">Lichtheimia corymbifera JMRC:FSU:9682</name>
    <dbReference type="NCBI Taxonomy" id="1263082"/>
    <lineage>
        <taxon>Eukaryota</taxon>
        <taxon>Fungi</taxon>
        <taxon>Fungi incertae sedis</taxon>
        <taxon>Mucoromycota</taxon>
        <taxon>Mucoromycotina</taxon>
        <taxon>Mucoromycetes</taxon>
        <taxon>Mucorales</taxon>
        <taxon>Lichtheimiaceae</taxon>
        <taxon>Lichtheimia</taxon>
    </lineage>
</organism>
<reference evidence="1" key="1">
    <citation type="submission" date="2013-08" db="EMBL/GenBank/DDBJ databases">
        <title>Gene expansion shapes genome architecture in the human pathogen Lichtheimia corymbifera: an evolutionary genomics analysis in the ancient terrestrial Mucorales (Mucoromycotina).</title>
        <authorList>
            <person name="Schwartze V.U."/>
            <person name="Winter S."/>
            <person name="Shelest E."/>
            <person name="Marcet-Houben M."/>
            <person name="Horn F."/>
            <person name="Wehner S."/>
            <person name="Hoffmann K."/>
            <person name="Riege K."/>
            <person name="Sammeth M."/>
            <person name="Nowrousian M."/>
            <person name="Valiante V."/>
            <person name="Linde J."/>
            <person name="Jacobsen I.D."/>
            <person name="Marz M."/>
            <person name="Brakhage A.A."/>
            <person name="Gabaldon T."/>
            <person name="Bocker S."/>
            <person name="Voigt K."/>
        </authorList>
    </citation>
    <scope>NUCLEOTIDE SEQUENCE [LARGE SCALE GENOMIC DNA]</scope>
    <source>
        <strain evidence="1">FSU 9682</strain>
    </source>
</reference>
<sequence length="93" mass="10439">MYAINSDDGSSCDEAFWVEARCQQVRSILPRRGSAEDDDGLDGVGDTPYIFTESTAMMAFEYSSQFTQQLFSSNQEYNDTTIPVVSMFIILLL</sequence>
<comment type="caution">
    <text evidence="1">The sequence shown here is derived from an EMBL/GenBank/DDBJ whole genome shotgun (WGS) entry which is preliminary data.</text>
</comment>
<dbReference type="VEuPathDB" id="FungiDB:LCOR_09035.1"/>
<dbReference type="EMBL" id="CBTN010000053">
    <property type="protein sequence ID" value="CDH58161.1"/>
    <property type="molecule type" value="Genomic_DNA"/>
</dbReference>